<keyword evidence="1" id="KW-0186">Copper</keyword>
<keyword evidence="1" id="KW-0560">Oxidoreductase</keyword>
<dbReference type="InterPro" id="IPR000269">
    <property type="entry name" value="Cu_amine_oxidase"/>
</dbReference>
<dbReference type="GO" id="GO:0008131">
    <property type="term" value="F:primary methylamine oxidase activity"/>
    <property type="evidence" value="ECO:0007669"/>
    <property type="project" value="InterPro"/>
</dbReference>
<dbReference type="PANTHER" id="PTHR10638:SF68">
    <property type="entry name" value="AMINE OXIDASE"/>
    <property type="match status" value="1"/>
</dbReference>
<evidence type="ECO:0000313" key="3">
    <source>
        <dbReference type="EMBL" id="PNX84374.1"/>
    </source>
</evidence>
<sequence>IALSGILEIKGTNIKHNDEIKEDIHGKLVSANSIGVYHDHFYMYYLDLDIDGTHNSFEKTSLKTVRITDGSSKRKSYWTTETQTAKTESDAKITIGYAPAELVVVNPNLKTAVGNHFGYRLIPAIPAHPLLSLDDYPQIRGAFTNYNVWVTPYNRTEKWAGGLYVDHSRGDDTLAVWTQQNRNIENQDIVLWHVVGIHHVPAQEDFPIMPLLTTSFELRPTNFFERNPVLNTLSPPDVAWPGCPK</sequence>
<dbReference type="InterPro" id="IPR015798">
    <property type="entry name" value="Cu_amine_oxidase_C"/>
</dbReference>
<keyword evidence="1" id="KW-0479">Metal-binding</keyword>
<dbReference type="Proteomes" id="UP000236291">
    <property type="component" value="Unassembled WGS sequence"/>
</dbReference>
<dbReference type="GO" id="GO:0005507">
    <property type="term" value="F:copper ion binding"/>
    <property type="evidence" value="ECO:0007669"/>
    <property type="project" value="InterPro"/>
</dbReference>
<dbReference type="PANTHER" id="PTHR10638">
    <property type="entry name" value="COPPER AMINE OXIDASE"/>
    <property type="match status" value="1"/>
</dbReference>
<comment type="similarity">
    <text evidence="1">Belongs to the copper/topaquinone oxidase family.</text>
</comment>
<dbReference type="Gene3D" id="2.70.98.20">
    <property type="entry name" value="Copper amine oxidase, catalytic domain"/>
    <property type="match status" value="1"/>
</dbReference>
<name>A0A2K3M0S0_TRIPR</name>
<gene>
    <name evidence="3" type="ORF">L195_g040434</name>
</gene>
<reference evidence="3 4" key="1">
    <citation type="journal article" date="2014" name="Am. J. Bot.">
        <title>Genome assembly and annotation for red clover (Trifolium pratense; Fabaceae).</title>
        <authorList>
            <person name="Istvanek J."/>
            <person name="Jaros M."/>
            <person name="Krenek A."/>
            <person name="Repkova J."/>
        </authorList>
    </citation>
    <scope>NUCLEOTIDE SEQUENCE [LARGE SCALE GENOMIC DNA]</scope>
    <source>
        <strain evidence="4">cv. Tatra</strain>
        <tissue evidence="3">Young leaves</tissue>
    </source>
</reference>
<evidence type="ECO:0000313" key="4">
    <source>
        <dbReference type="Proteomes" id="UP000236291"/>
    </source>
</evidence>
<comment type="caution">
    <text evidence="3">The sequence shown here is derived from an EMBL/GenBank/DDBJ whole genome shotgun (WGS) entry which is preliminary data.</text>
</comment>
<accession>A0A2K3M0S0</accession>
<feature type="domain" description="Copper amine oxidase catalytic" evidence="2">
    <location>
        <begin position="2"/>
        <end position="230"/>
    </location>
</feature>
<dbReference type="AlphaFoldDB" id="A0A2K3M0S0"/>
<dbReference type="STRING" id="57577.A0A2K3M0S0"/>
<organism evidence="3 4">
    <name type="scientific">Trifolium pratense</name>
    <name type="common">Red clover</name>
    <dbReference type="NCBI Taxonomy" id="57577"/>
    <lineage>
        <taxon>Eukaryota</taxon>
        <taxon>Viridiplantae</taxon>
        <taxon>Streptophyta</taxon>
        <taxon>Embryophyta</taxon>
        <taxon>Tracheophyta</taxon>
        <taxon>Spermatophyta</taxon>
        <taxon>Magnoliopsida</taxon>
        <taxon>eudicotyledons</taxon>
        <taxon>Gunneridae</taxon>
        <taxon>Pentapetalae</taxon>
        <taxon>rosids</taxon>
        <taxon>fabids</taxon>
        <taxon>Fabales</taxon>
        <taxon>Fabaceae</taxon>
        <taxon>Papilionoideae</taxon>
        <taxon>50 kb inversion clade</taxon>
        <taxon>NPAAA clade</taxon>
        <taxon>Hologalegina</taxon>
        <taxon>IRL clade</taxon>
        <taxon>Trifolieae</taxon>
        <taxon>Trifolium</taxon>
    </lineage>
</organism>
<dbReference type="EMBL" id="ASHM01046184">
    <property type="protein sequence ID" value="PNX84374.1"/>
    <property type="molecule type" value="Genomic_DNA"/>
</dbReference>
<evidence type="ECO:0000256" key="1">
    <source>
        <dbReference type="RuleBase" id="RU000672"/>
    </source>
</evidence>
<reference evidence="3 4" key="2">
    <citation type="journal article" date="2017" name="Front. Plant Sci.">
        <title>Gene Classification and Mining of Molecular Markers Useful in Red Clover (Trifolium pratense) Breeding.</title>
        <authorList>
            <person name="Istvanek J."/>
            <person name="Dluhosova J."/>
            <person name="Dluhos P."/>
            <person name="Patkova L."/>
            <person name="Nedelnik J."/>
            <person name="Repkova J."/>
        </authorList>
    </citation>
    <scope>NUCLEOTIDE SEQUENCE [LARGE SCALE GENOMIC DNA]</scope>
    <source>
        <strain evidence="4">cv. Tatra</strain>
        <tissue evidence="3">Young leaves</tissue>
    </source>
</reference>
<comment type="cofactor">
    <cofactor evidence="1">
        <name>Cu cation</name>
        <dbReference type="ChEBI" id="CHEBI:23378"/>
    </cofactor>
    <text evidence="1">Contains 1 topaquinone per subunit.</text>
</comment>
<dbReference type="ExpressionAtlas" id="A0A2K3M0S0">
    <property type="expression patterns" value="baseline"/>
</dbReference>
<dbReference type="GO" id="GO:0009308">
    <property type="term" value="P:amine metabolic process"/>
    <property type="evidence" value="ECO:0007669"/>
    <property type="project" value="UniProtKB-UniRule"/>
</dbReference>
<feature type="non-terminal residue" evidence="3">
    <location>
        <position position="1"/>
    </location>
</feature>
<evidence type="ECO:0000259" key="2">
    <source>
        <dbReference type="Pfam" id="PF01179"/>
    </source>
</evidence>
<dbReference type="EC" id="1.4.3.-" evidence="1"/>
<dbReference type="GO" id="GO:0048038">
    <property type="term" value="F:quinone binding"/>
    <property type="evidence" value="ECO:0007669"/>
    <property type="project" value="InterPro"/>
</dbReference>
<dbReference type="Pfam" id="PF01179">
    <property type="entry name" value="Cu_amine_oxid"/>
    <property type="match status" value="1"/>
</dbReference>
<protein>
    <recommendedName>
        <fullName evidence="1">Amine oxidase</fullName>
        <ecNumber evidence="1">1.4.3.-</ecNumber>
    </recommendedName>
</protein>
<proteinExistence type="inferred from homology"/>
<keyword evidence="1" id="KW-0801">TPQ</keyword>
<dbReference type="SUPFAM" id="SSF49998">
    <property type="entry name" value="Amine oxidase catalytic domain"/>
    <property type="match status" value="1"/>
</dbReference>
<comment type="PTM">
    <text evidence="1">Topaquinone (TPQ) is generated by copper-dependent autoxidation of a specific tyrosyl residue.</text>
</comment>
<dbReference type="InterPro" id="IPR036460">
    <property type="entry name" value="Cu_amine_oxidase_C_sf"/>
</dbReference>